<keyword evidence="4" id="KW-1185">Reference proteome</keyword>
<feature type="coiled-coil region" evidence="1">
    <location>
        <begin position="319"/>
        <end position="346"/>
    </location>
</feature>
<evidence type="ECO:0000256" key="2">
    <source>
        <dbReference type="SAM" id="MobiDB-lite"/>
    </source>
</evidence>
<proteinExistence type="predicted"/>
<feature type="region of interest" description="Disordered" evidence="2">
    <location>
        <begin position="387"/>
        <end position="412"/>
    </location>
</feature>
<evidence type="ECO:0000313" key="4">
    <source>
        <dbReference type="Proteomes" id="UP000250235"/>
    </source>
</evidence>
<gene>
    <name evidence="3" type="ORF">F511_40424</name>
</gene>
<evidence type="ECO:0000313" key="3">
    <source>
        <dbReference type="EMBL" id="KZV49233.1"/>
    </source>
</evidence>
<feature type="compositionally biased region" description="Polar residues" evidence="2">
    <location>
        <begin position="397"/>
        <end position="412"/>
    </location>
</feature>
<evidence type="ECO:0000256" key="1">
    <source>
        <dbReference type="SAM" id="Coils"/>
    </source>
</evidence>
<keyword evidence="1" id="KW-0175">Coiled coil</keyword>
<dbReference type="EMBL" id="KQ993147">
    <property type="protein sequence ID" value="KZV49233.1"/>
    <property type="molecule type" value="Genomic_DNA"/>
</dbReference>
<sequence length="468" mass="52518">MTKEKRTSKRKLTLETVVVAQEAVPIQSVPVSTALEPMVEDQQADFCTEQPADELATDKSAASTEERHWFDLSYEELIAKWAVERQITSPADSNDDIKDDKPVVDDPDTIINQVLQHLDSTSADKHVEPVEEAATMDVDTAGEDQQFCTVHIQYSLFSRLSTADISDFLSTIALDRTAFRSVQRSFAESVVPSVQFSLDQRPSSPISTDSSSSLRFDTTDVDATVSSLPPVSQDFSAALADLQAILSEQIYESQSGISSRLHKIEQVLRDTLSDQAAIFKNLSQEARQEGRTIDDVHTMRFNEFRKNILAQNASIFVGLADVRKEVEEVNAKVDIMASRLNDIQKDAESTKEALSHQLFEFQSQAQENQNILHAQLSELVDYIHRGSADKKGESGSRGLQQPSNVQMSASAERTPTFAQRVEMAQRHIVHTVLDADANRALLEIQAAVERDRERRRREARMLKRRRRD</sequence>
<dbReference type="AlphaFoldDB" id="A0A2Z7CR29"/>
<protein>
    <submittedName>
        <fullName evidence="3">Uncharacterized protein</fullName>
    </submittedName>
</protein>
<reference evidence="3 4" key="1">
    <citation type="journal article" date="2015" name="Proc. Natl. Acad. Sci. U.S.A.">
        <title>The resurrection genome of Boea hygrometrica: A blueprint for survival of dehydration.</title>
        <authorList>
            <person name="Xiao L."/>
            <person name="Yang G."/>
            <person name="Zhang L."/>
            <person name="Yang X."/>
            <person name="Zhao S."/>
            <person name="Ji Z."/>
            <person name="Zhou Q."/>
            <person name="Hu M."/>
            <person name="Wang Y."/>
            <person name="Chen M."/>
            <person name="Xu Y."/>
            <person name="Jin H."/>
            <person name="Xiao X."/>
            <person name="Hu G."/>
            <person name="Bao F."/>
            <person name="Hu Y."/>
            <person name="Wan P."/>
            <person name="Li L."/>
            <person name="Deng X."/>
            <person name="Kuang T."/>
            <person name="Xiang C."/>
            <person name="Zhu J.K."/>
            <person name="Oliver M.J."/>
            <person name="He Y."/>
        </authorList>
    </citation>
    <scope>NUCLEOTIDE SEQUENCE [LARGE SCALE GENOMIC DNA]</scope>
    <source>
        <strain evidence="4">cv. XS01</strain>
    </source>
</reference>
<dbReference type="Proteomes" id="UP000250235">
    <property type="component" value="Unassembled WGS sequence"/>
</dbReference>
<name>A0A2Z7CR29_9LAMI</name>
<organism evidence="3 4">
    <name type="scientific">Dorcoceras hygrometricum</name>
    <dbReference type="NCBI Taxonomy" id="472368"/>
    <lineage>
        <taxon>Eukaryota</taxon>
        <taxon>Viridiplantae</taxon>
        <taxon>Streptophyta</taxon>
        <taxon>Embryophyta</taxon>
        <taxon>Tracheophyta</taxon>
        <taxon>Spermatophyta</taxon>
        <taxon>Magnoliopsida</taxon>
        <taxon>eudicotyledons</taxon>
        <taxon>Gunneridae</taxon>
        <taxon>Pentapetalae</taxon>
        <taxon>asterids</taxon>
        <taxon>lamiids</taxon>
        <taxon>Lamiales</taxon>
        <taxon>Gesneriaceae</taxon>
        <taxon>Didymocarpoideae</taxon>
        <taxon>Trichosporeae</taxon>
        <taxon>Loxocarpinae</taxon>
        <taxon>Dorcoceras</taxon>
    </lineage>
</organism>
<accession>A0A2Z7CR29</accession>